<name>A0A1H7HFZ6_9EURY</name>
<protein>
    <submittedName>
        <fullName evidence="2">Dolichol kinase</fullName>
    </submittedName>
</protein>
<dbReference type="Proteomes" id="UP000199506">
    <property type="component" value="Unassembled WGS sequence"/>
</dbReference>
<proteinExistence type="predicted"/>
<dbReference type="GO" id="GO:0004143">
    <property type="term" value="F:ATP-dependent diacylglycerol kinase activity"/>
    <property type="evidence" value="ECO:0007669"/>
    <property type="project" value="InterPro"/>
</dbReference>
<feature type="transmembrane region" description="Helical" evidence="1">
    <location>
        <begin position="6"/>
        <end position="25"/>
    </location>
</feature>
<dbReference type="RefSeq" id="WP_091698903.1">
    <property type="nucleotide sequence ID" value="NZ_FOAK01000002.1"/>
</dbReference>
<dbReference type="OrthoDB" id="76350at2157"/>
<dbReference type="EMBL" id="FOAK01000002">
    <property type="protein sequence ID" value="SEK49128.1"/>
    <property type="molecule type" value="Genomic_DNA"/>
</dbReference>
<evidence type="ECO:0000313" key="2">
    <source>
        <dbReference type="EMBL" id="SEK49128.1"/>
    </source>
</evidence>
<feature type="transmembrane region" description="Helical" evidence="1">
    <location>
        <begin position="119"/>
        <end position="142"/>
    </location>
</feature>
<keyword evidence="1" id="KW-0472">Membrane</keyword>
<evidence type="ECO:0000256" key="1">
    <source>
        <dbReference type="SAM" id="Phobius"/>
    </source>
</evidence>
<keyword evidence="2" id="KW-0808">Transferase</keyword>
<dbReference type="STRING" id="190974.SAMN05216439_1042"/>
<accession>A0A1H7HFZ6</accession>
<sequence length="232" mass="25766">MIFTDIIALIVVYIYVAIIFIVAEMVLKTRPEVSRKFLHIMVGNMIFAMPFFANPWNMVWFLTLPITIALFFLTDYSPLRIENSVTESGHALGLFFYAGIWTILIAIFTTIAPANDAKFFIWIVALAIVPMVYGDGFAALIGQKFGRIKYTVFGGTKSLEGSLTMFVVTSVMSVFVWMVFYSIGCTMPEFSIVNILAISAVATACEAFSYGGIDNLTVPAITSILYFLVTIL</sequence>
<dbReference type="PANTHER" id="PTHR31303">
    <property type="entry name" value="CTP-DEPENDENT DIACYLGLYCEROL KINASE 1"/>
    <property type="match status" value="1"/>
</dbReference>
<organism evidence="2 3">
    <name type="scientific">Methanobrevibacter gottschalkii</name>
    <dbReference type="NCBI Taxonomy" id="190974"/>
    <lineage>
        <taxon>Archaea</taxon>
        <taxon>Methanobacteriati</taxon>
        <taxon>Methanobacteriota</taxon>
        <taxon>Methanomada group</taxon>
        <taxon>Methanobacteria</taxon>
        <taxon>Methanobacteriales</taxon>
        <taxon>Methanobacteriaceae</taxon>
        <taxon>Methanobrevibacter</taxon>
    </lineage>
</organism>
<dbReference type="AlphaFoldDB" id="A0A1H7HFZ6"/>
<feature type="transmembrane region" description="Helical" evidence="1">
    <location>
        <begin position="163"/>
        <end position="183"/>
    </location>
</feature>
<keyword evidence="1" id="KW-0812">Transmembrane</keyword>
<feature type="transmembrane region" description="Helical" evidence="1">
    <location>
        <begin position="59"/>
        <end position="79"/>
    </location>
</feature>
<dbReference type="PANTHER" id="PTHR31303:SF1">
    <property type="entry name" value="CTP-DEPENDENT DIACYLGLYCEROL KINASE 1"/>
    <property type="match status" value="1"/>
</dbReference>
<keyword evidence="2" id="KW-0418">Kinase</keyword>
<dbReference type="InterPro" id="IPR037997">
    <property type="entry name" value="Dgk1-like"/>
</dbReference>
<gene>
    <name evidence="2" type="ORF">SAMN05216439_1042</name>
</gene>
<evidence type="ECO:0000313" key="3">
    <source>
        <dbReference type="Proteomes" id="UP000199506"/>
    </source>
</evidence>
<feature type="transmembrane region" description="Helical" evidence="1">
    <location>
        <begin position="91"/>
        <end position="113"/>
    </location>
</feature>
<reference evidence="2 3" key="1">
    <citation type="submission" date="2016-10" db="EMBL/GenBank/DDBJ databases">
        <authorList>
            <person name="de Groot N.N."/>
        </authorList>
    </citation>
    <scope>NUCLEOTIDE SEQUENCE [LARGE SCALE GENOMIC DNA]</scope>
    <source>
        <strain evidence="2 3">DSM 11978</strain>
    </source>
</reference>
<keyword evidence="1" id="KW-1133">Transmembrane helix</keyword>